<dbReference type="PANTHER" id="PTHR33121:SF70">
    <property type="entry name" value="SIGNALING PROTEIN YKOW"/>
    <property type="match status" value="1"/>
</dbReference>
<organism evidence="7">
    <name type="scientific">Salmonella enterica</name>
    <name type="common">Salmonella choleraesuis</name>
    <dbReference type="NCBI Taxonomy" id="28901"/>
    <lineage>
        <taxon>Bacteria</taxon>
        <taxon>Pseudomonadati</taxon>
        <taxon>Pseudomonadota</taxon>
        <taxon>Gammaproteobacteria</taxon>
        <taxon>Enterobacterales</taxon>
        <taxon>Enterobacteriaceae</taxon>
        <taxon>Salmonella</taxon>
    </lineage>
</organism>
<evidence type="ECO:0000256" key="2">
    <source>
        <dbReference type="ARBA" id="ARBA00011576"/>
    </source>
</evidence>
<dbReference type="InterPro" id="IPR035919">
    <property type="entry name" value="EAL_sf"/>
</dbReference>
<dbReference type="SUPFAM" id="SSF141868">
    <property type="entry name" value="EAL domain-like"/>
    <property type="match status" value="1"/>
</dbReference>
<proteinExistence type="inferred from homology"/>
<sequence length="371" mass="40722">MSLSISDPMHDGSSTHYLEGKDFQLMTDTFRSPDILQHYADNGFIVPYFQPVVDICSGKCHGAEVLARVLHPVQGLLLPADFILPHTGEDELELLTRTVMQQAGQSLPAIPDGQDFMLSFNITPAQLTASWLSGACNALSRMTGPGLTVVLELTEQRPLLGNTGDLRTRLALLRRAGVRLALDDFGTGWSGLALLLQTGADILKVPQEFVAAMGKHPRADQIVDTILHLANRLGMEVIAEGVELRCQAERLASRGVRLCQGAFYSMPLAPAAFADWLCGAHGEDTPPRMIPSGSTCFVRKAVMECARRHALSLRETEVLVQLARGRPLFDLARQTSRSHKTCSVQKRSAYRKIGVTNDVDFMHYLYSIITV</sequence>
<gene>
    <name evidence="7" type="ORF">F2A58_23115</name>
</gene>
<dbReference type="Pfam" id="PF00196">
    <property type="entry name" value="GerE"/>
    <property type="match status" value="1"/>
</dbReference>
<dbReference type="SUPFAM" id="SSF46894">
    <property type="entry name" value="C-terminal effector domain of the bipartite response regulators"/>
    <property type="match status" value="1"/>
</dbReference>
<comment type="caution">
    <text evidence="7">The sequence shown here is derived from an EMBL/GenBank/DDBJ whole genome shotgun (WGS) entry which is preliminary data.</text>
</comment>
<comment type="similarity">
    <text evidence="1">Belongs to the YdiV family.</text>
</comment>
<accession>A0A5Z3BRU0</accession>
<evidence type="ECO:0000256" key="4">
    <source>
        <dbReference type="ARBA" id="ARBA00023125"/>
    </source>
</evidence>
<dbReference type="GO" id="GO:0006355">
    <property type="term" value="P:regulation of DNA-templated transcription"/>
    <property type="evidence" value="ECO:0007669"/>
    <property type="project" value="InterPro"/>
</dbReference>
<evidence type="ECO:0000256" key="1">
    <source>
        <dbReference type="ARBA" id="ARBA00010927"/>
    </source>
</evidence>
<evidence type="ECO:0000313" key="7">
    <source>
        <dbReference type="EMBL" id="ECR6698039.1"/>
    </source>
</evidence>
<dbReference type="Pfam" id="PF00563">
    <property type="entry name" value="EAL"/>
    <property type="match status" value="1"/>
</dbReference>
<dbReference type="PROSITE" id="PS50043">
    <property type="entry name" value="HTH_LUXR_2"/>
    <property type="match status" value="1"/>
</dbReference>
<dbReference type="InterPro" id="IPR001633">
    <property type="entry name" value="EAL_dom"/>
</dbReference>
<evidence type="ECO:0000256" key="3">
    <source>
        <dbReference type="ARBA" id="ARBA00018009"/>
    </source>
</evidence>
<dbReference type="PANTHER" id="PTHR33121">
    <property type="entry name" value="CYCLIC DI-GMP PHOSPHODIESTERASE PDEF"/>
    <property type="match status" value="1"/>
</dbReference>
<evidence type="ECO:0000259" key="6">
    <source>
        <dbReference type="PROSITE" id="PS50883"/>
    </source>
</evidence>
<keyword evidence="4" id="KW-0238">DNA-binding</keyword>
<dbReference type="SMART" id="SM00052">
    <property type="entry name" value="EAL"/>
    <property type="match status" value="1"/>
</dbReference>
<dbReference type="EMBL" id="AAKGZA010000043">
    <property type="protein sequence ID" value="ECR6698039.1"/>
    <property type="molecule type" value="Genomic_DNA"/>
</dbReference>
<evidence type="ECO:0000259" key="5">
    <source>
        <dbReference type="PROSITE" id="PS50043"/>
    </source>
</evidence>
<dbReference type="Gene3D" id="3.20.20.450">
    <property type="entry name" value="EAL domain"/>
    <property type="match status" value="1"/>
</dbReference>
<dbReference type="GO" id="GO:0003677">
    <property type="term" value="F:DNA binding"/>
    <property type="evidence" value="ECO:0007669"/>
    <property type="project" value="UniProtKB-KW"/>
</dbReference>
<dbReference type="InterPro" id="IPR000792">
    <property type="entry name" value="Tscrpt_reg_LuxR_C"/>
</dbReference>
<dbReference type="Gene3D" id="1.10.10.10">
    <property type="entry name" value="Winged helix-like DNA-binding domain superfamily/Winged helix DNA-binding domain"/>
    <property type="match status" value="1"/>
</dbReference>
<dbReference type="CDD" id="cd01948">
    <property type="entry name" value="EAL"/>
    <property type="match status" value="1"/>
</dbReference>
<dbReference type="GO" id="GO:0071111">
    <property type="term" value="F:cyclic-guanylate-specific phosphodiesterase activity"/>
    <property type="evidence" value="ECO:0007669"/>
    <property type="project" value="InterPro"/>
</dbReference>
<dbReference type="SMART" id="SM00421">
    <property type="entry name" value="HTH_LUXR"/>
    <property type="match status" value="1"/>
</dbReference>
<feature type="domain" description="EAL" evidence="6">
    <location>
        <begin position="29"/>
        <end position="281"/>
    </location>
</feature>
<dbReference type="InterPro" id="IPR016032">
    <property type="entry name" value="Sig_transdc_resp-reg_C-effctor"/>
</dbReference>
<dbReference type="CDD" id="cd06170">
    <property type="entry name" value="LuxR_C_like"/>
    <property type="match status" value="1"/>
</dbReference>
<dbReference type="InterPro" id="IPR036388">
    <property type="entry name" value="WH-like_DNA-bd_sf"/>
</dbReference>
<protein>
    <recommendedName>
        <fullName evidence="3">Anti-FlhC(2)FlhD(4) factor YdiV</fullName>
    </recommendedName>
</protein>
<dbReference type="AlphaFoldDB" id="A0A5Z3BRU0"/>
<feature type="domain" description="HTH luxR-type" evidence="5">
    <location>
        <begin position="304"/>
        <end position="369"/>
    </location>
</feature>
<dbReference type="InterPro" id="IPR050706">
    <property type="entry name" value="Cyclic-di-GMP_PDE-like"/>
</dbReference>
<reference evidence="7" key="1">
    <citation type="submission" date="2019-09" db="EMBL/GenBank/DDBJ databases">
        <authorList>
            <consortium name="PulseNet: The National Subtyping Network for Foodborne Disease Surveillance"/>
            <person name="Tarr C.L."/>
            <person name="Trees E."/>
            <person name="Katz L.S."/>
            <person name="Carleton-Romer H.A."/>
            <person name="Stroika S."/>
            <person name="Kucerova Z."/>
            <person name="Roache K.F."/>
            <person name="Sabol A.L."/>
            <person name="Besser J."/>
            <person name="Gerner-Smidt P."/>
        </authorList>
    </citation>
    <scope>NUCLEOTIDE SEQUENCE</scope>
    <source>
        <strain evidence="7">PNUSAS096589</strain>
    </source>
</reference>
<comment type="subunit">
    <text evidence="2">Interacts with FlhD in the FlhC(2)FlhD(4) heterohexamer, inhibiting its ability to activate transcription.</text>
</comment>
<name>A0A5Z3BRU0_SALER</name>
<dbReference type="PROSITE" id="PS50883">
    <property type="entry name" value="EAL"/>
    <property type="match status" value="1"/>
</dbReference>